<evidence type="ECO:0000313" key="1">
    <source>
        <dbReference type="EnsemblPlants" id="OPUNC11G08530.2"/>
    </source>
</evidence>
<dbReference type="AlphaFoldDB" id="A0A0E0MEG5"/>
<dbReference type="Gramene" id="OPUNC11G08530.2">
    <property type="protein sequence ID" value="OPUNC11G08530.2"/>
    <property type="gene ID" value="OPUNC11G08530"/>
</dbReference>
<reference evidence="1" key="2">
    <citation type="submission" date="2018-05" db="EMBL/GenBank/DDBJ databases">
        <title>OpunRS2 (Oryza punctata Reference Sequence Version 2).</title>
        <authorList>
            <person name="Zhang J."/>
            <person name="Kudrna D."/>
            <person name="Lee S."/>
            <person name="Talag J."/>
            <person name="Welchert J."/>
            <person name="Wing R.A."/>
        </authorList>
    </citation>
    <scope>NUCLEOTIDE SEQUENCE [LARGE SCALE GENOMIC DNA]</scope>
</reference>
<evidence type="ECO:0000313" key="2">
    <source>
        <dbReference type="Proteomes" id="UP000026962"/>
    </source>
</evidence>
<name>A0A0E0MEG5_ORYPU</name>
<accession>A0A0E0MEG5</accession>
<dbReference type="Proteomes" id="UP000026962">
    <property type="component" value="Chromosome 11"/>
</dbReference>
<keyword evidence="2" id="KW-1185">Reference proteome</keyword>
<reference evidence="1" key="1">
    <citation type="submission" date="2015-04" db="UniProtKB">
        <authorList>
            <consortium name="EnsemblPlants"/>
        </authorList>
    </citation>
    <scope>IDENTIFICATION</scope>
</reference>
<dbReference type="STRING" id="4537.A0A0E0MEG5"/>
<organism evidence="1">
    <name type="scientific">Oryza punctata</name>
    <name type="common">Red rice</name>
    <dbReference type="NCBI Taxonomy" id="4537"/>
    <lineage>
        <taxon>Eukaryota</taxon>
        <taxon>Viridiplantae</taxon>
        <taxon>Streptophyta</taxon>
        <taxon>Embryophyta</taxon>
        <taxon>Tracheophyta</taxon>
        <taxon>Spermatophyta</taxon>
        <taxon>Magnoliopsida</taxon>
        <taxon>Liliopsida</taxon>
        <taxon>Poales</taxon>
        <taxon>Poaceae</taxon>
        <taxon>BOP clade</taxon>
        <taxon>Oryzoideae</taxon>
        <taxon>Oryzeae</taxon>
        <taxon>Oryzinae</taxon>
        <taxon>Oryza</taxon>
    </lineage>
</organism>
<sequence length="121" mass="13621">MLYHAKSTCFRLTLPIQLIILSSLRPPSVISLELAHTLGCTPALESLPTLSIALVRLDDRCRDYCLITLYSGDCGNQVSCGNYCTRFYHVYHDDCVLLDGLSNVTNLELITSHKVEYLHLF</sequence>
<protein>
    <submittedName>
        <fullName evidence="1">Uncharacterized protein</fullName>
    </submittedName>
</protein>
<dbReference type="HOGENOM" id="CLU_2041822_0_0_1"/>
<dbReference type="EnsemblPlants" id="OPUNC11G08530.2">
    <property type="protein sequence ID" value="OPUNC11G08530.2"/>
    <property type="gene ID" value="OPUNC11G08530"/>
</dbReference>
<proteinExistence type="predicted"/>